<name>A0A8C6LDI1_NOTFU</name>
<evidence type="ECO:0000313" key="2">
    <source>
        <dbReference type="Ensembl" id="ENSNFUP00015017293.1"/>
    </source>
</evidence>
<dbReference type="GeneTree" id="ENSGT01150000286986"/>
<organism evidence="2 3">
    <name type="scientific">Nothobranchius furzeri</name>
    <name type="common">Turquoise killifish</name>
    <dbReference type="NCBI Taxonomy" id="105023"/>
    <lineage>
        <taxon>Eukaryota</taxon>
        <taxon>Metazoa</taxon>
        <taxon>Chordata</taxon>
        <taxon>Craniata</taxon>
        <taxon>Vertebrata</taxon>
        <taxon>Euteleostomi</taxon>
        <taxon>Actinopterygii</taxon>
        <taxon>Neopterygii</taxon>
        <taxon>Teleostei</taxon>
        <taxon>Neoteleostei</taxon>
        <taxon>Acanthomorphata</taxon>
        <taxon>Ovalentaria</taxon>
        <taxon>Atherinomorphae</taxon>
        <taxon>Cyprinodontiformes</taxon>
        <taxon>Nothobranchiidae</taxon>
        <taxon>Nothobranchius</taxon>
    </lineage>
</organism>
<dbReference type="PROSITE" id="PS50878">
    <property type="entry name" value="RT_POL"/>
    <property type="match status" value="1"/>
</dbReference>
<feature type="domain" description="Reverse transcriptase" evidence="1">
    <location>
        <begin position="131"/>
        <end position="352"/>
    </location>
</feature>
<dbReference type="InterPro" id="IPR000477">
    <property type="entry name" value="RT_dom"/>
</dbReference>
<evidence type="ECO:0000313" key="3">
    <source>
        <dbReference type="Proteomes" id="UP000694548"/>
    </source>
</evidence>
<dbReference type="SUPFAM" id="SSF56672">
    <property type="entry name" value="DNA/RNA polymerases"/>
    <property type="match status" value="1"/>
</dbReference>
<dbReference type="PANTHER" id="PTHR33332">
    <property type="entry name" value="REVERSE TRANSCRIPTASE DOMAIN-CONTAINING PROTEIN"/>
    <property type="match status" value="1"/>
</dbReference>
<evidence type="ECO:0000259" key="1">
    <source>
        <dbReference type="PROSITE" id="PS50878"/>
    </source>
</evidence>
<reference evidence="2" key="3">
    <citation type="submission" date="2025-09" db="UniProtKB">
        <authorList>
            <consortium name="Ensembl"/>
        </authorList>
    </citation>
    <scope>IDENTIFICATION</scope>
</reference>
<dbReference type="AlphaFoldDB" id="A0A8C6LDI1"/>
<dbReference type="CDD" id="cd01650">
    <property type="entry name" value="RT_nLTR_like"/>
    <property type="match status" value="1"/>
</dbReference>
<keyword evidence="3" id="KW-1185">Reference proteome</keyword>
<sequence>MHTSPKLSPKMRIILKSCFPLSIKFSTKTLMHLRKHHQTLSVRSLQTTSEGRYTQSDATFYPHSDMALLKSECVPLPKEILDSFVVVEAETLDKVFSSVRPTTCLLDSVLTLFFKPFYDYFRDEILTMMNCSLQTGVFPAAFKGAVVRPLLKKRNLDFSHFNNYRPISNLPFLSKTLEKLVLIQLNNFISAYNVLEKFQSGFRVNHSTETALLRVLNDVKINYDAQKVTVLVLLDLSAAFDTVDHNILLTGLKHIGFSGAVDKWFPSSLDNFCSKTYEITCGVPQGSILGPVLFNLYMLPLGGVIGRHRVQFHSYADDTQLYISVSPDDARPLDALFNCISDIESWMSENFP</sequence>
<dbReference type="Proteomes" id="UP000694548">
    <property type="component" value="Chromosome sgr01"/>
</dbReference>
<reference evidence="2" key="2">
    <citation type="submission" date="2025-08" db="UniProtKB">
        <authorList>
            <consortium name="Ensembl"/>
        </authorList>
    </citation>
    <scope>IDENTIFICATION</scope>
</reference>
<dbReference type="Ensembl" id="ENSNFUT00015018087.1">
    <property type="protein sequence ID" value="ENSNFUP00015017293.1"/>
    <property type="gene ID" value="ENSNFUG00015008245.1"/>
</dbReference>
<protein>
    <recommendedName>
        <fullName evidence="1">Reverse transcriptase domain-containing protein</fullName>
    </recommendedName>
</protein>
<dbReference type="Pfam" id="PF00078">
    <property type="entry name" value="RVT_1"/>
    <property type="match status" value="1"/>
</dbReference>
<reference evidence="2" key="1">
    <citation type="submission" date="2014-08" db="EMBL/GenBank/DDBJ databases">
        <authorList>
            <person name="Senf B."/>
            <person name="Petzold A."/>
            <person name="Downie B.R."/>
            <person name="Koch P."/>
            <person name="Platzer M."/>
        </authorList>
    </citation>
    <scope>NUCLEOTIDE SEQUENCE [LARGE SCALE GENOMIC DNA]</scope>
    <source>
        <strain evidence="2">GRZ</strain>
    </source>
</reference>
<accession>A0A8C6LDI1</accession>
<dbReference type="InterPro" id="IPR043502">
    <property type="entry name" value="DNA/RNA_pol_sf"/>
</dbReference>
<proteinExistence type="predicted"/>